<dbReference type="PRINTS" id="PR01415">
    <property type="entry name" value="ANKYRIN"/>
</dbReference>
<dbReference type="OrthoDB" id="426293at2759"/>
<accession>A0A835HI90</accession>
<dbReference type="InterPro" id="IPR045319">
    <property type="entry name" value="KAT/AKT"/>
</dbReference>
<feature type="transmembrane region" description="Helical" evidence="16">
    <location>
        <begin position="325"/>
        <end position="347"/>
    </location>
</feature>
<evidence type="ECO:0000256" key="6">
    <source>
        <dbReference type="ARBA" id="ARBA00022737"/>
    </source>
</evidence>
<evidence type="ECO:0000256" key="13">
    <source>
        <dbReference type="ARBA" id="ARBA00023136"/>
    </source>
</evidence>
<reference evidence="18 19" key="1">
    <citation type="submission" date="2020-10" db="EMBL/GenBank/DDBJ databases">
        <title>The Coptis chinensis genome and diversification of protoberbering-type alkaloids.</title>
        <authorList>
            <person name="Wang B."/>
            <person name="Shu S."/>
            <person name="Song C."/>
            <person name="Liu Y."/>
        </authorList>
    </citation>
    <scope>NUCLEOTIDE SEQUENCE [LARGE SCALE GENOMIC DNA]</scope>
    <source>
        <strain evidence="18">HL-2020</strain>
        <tissue evidence="18">Leaf</tissue>
    </source>
</reference>
<dbReference type="InterPro" id="IPR005821">
    <property type="entry name" value="Ion_trans_dom"/>
</dbReference>
<dbReference type="InterPro" id="IPR036770">
    <property type="entry name" value="Ankyrin_rpt-contain_sf"/>
</dbReference>
<dbReference type="Gene3D" id="1.10.287.70">
    <property type="match status" value="1"/>
</dbReference>
<dbReference type="SUPFAM" id="SSF51206">
    <property type="entry name" value="cAMP-binding domain-like"/>
    <property type="match status" value="1"/>
</dbReference>
<evidence type="ECO:0000256" key="14">
    <source>
        <dbReference type="ARBA" id="ARBA00023303"/>
    </source>
</evidence>
<name>A0A835HI90_9MAGN</name>
<dbReference type="PROSITE" id="PS50088">
    <property type="entry name" value="ANK_REPEAT"/>
    <property type="match status" value="3"/>
</dbReference>
<keyword evidence="19" id="KW-1185">Reference proteome</keyword>
<keyword evidence="8 16" id="KW-0851">Voltage-gated channel</keyword>
<dbReference type="AlphaFoldDB" id="A0A835HI90"/>
<evidence type="ECO:0000256" key="9">
    <source>
        <dbReference type="ARBA" id="ARBA00022958"/>
    </source>
</evidence>
<proteinExistence type="inferred from homology"/>
<evidence type="ECO:0000313" key="19">
    <source>
        <dbReference type="Proteomes" id="UP000631114"/>
    </source>
</evidence>
<evidence type="ECO:0000256" key="11">
    <source>
        <dbReference type="ARBA" id="ARBA00023043"/>
    </source>
</evidence>
<dbReference type="InterPro" id="IPR000595">
    <property type="entry name" value="cNMP-bd_dom"/>
</dbReference>
<dbReference type="EMBL" id="JADFTS010000007">
    <property type="protein sequence ID" value="KAF9598827.1"/>
    <property type="molecule type" value="Genomic_DNA"/>
</dbReference>
<dbReference type="Pfam" id="PF00520">
    <property type="entry name" value="Ion_trans"/>
    <property type="match status" value="1"/>
</dbReference>
<comment type="caution">
    <text evidence="16">Lacks conserved residue(s) required for the propagation of feature annotation.</text>
</comment>
<dbReference type="PANTHER" id="PTHR45743">
    <property type="entry name" value="POTASSIUM CHANNEL AKT1"/>
    <property type="match status" value="1"/>
</dbReference>
<evidence type="ECO:0000256" key="16">
    <source>
        <dbReference type="RuleBase" id="RU369015"/>
    </source>
</evidence>
<dbReference type="Pfam" id="PF12796">
    <property type="entry name" value="Ank_2"/>
    <property type="match status" value="2"/>
</dbReference>
<feature type="repeat" description="ANK" evidence="15">
    <location>
        <begin position="726"/>
        <end position="758"/>
    </location>
</feature>
<comment type="similarity">
    <text evidence="2 16">Belongs to the potassium channel family. Plant (TC 1.A.1.4) subfamily.</text>
</comment>
<comment type="function">
    <text evidence="16">Potassium channel.</text>
</comment>
<comment type="domain">
    <text evidence="16">The segment S4 is probably the voltage-sensor and is characterized by a series of positively charged amino acids. The pore-forming region H5 is enclosed by the transmembrane segments S5 and S6 in the Shaker-type (1P/6TM) and contains the GYGD signature motif which seems to be involved in potassium selectivity.</text>
</comment>
<organism evidence="18 19">
    <name type="scientific">Coptis chinensis</name>
    <dbReference type="NCBI Taxonomy" id="261450"/>
    <lineage>
        <taxon>Eukaryota</taxon>
        <taxon>Viridiplantae</taxon>
        <taxon>Streptophyta</taxon>
        <taxon>Embryophyta</taxon>
        <taxon>Tracheophyta</taxon>
        <taxon>Spermatophyta</taxon>
        <taxon>Magnoliopsida</taxon>
        <taxon>Ranunculales</taxon>
        <taxon>Ranunculaceae</taxon>
        <taxon>Coptidoideae</taxon>
        <taxon>Coptis</taxon>
    </lineage>
</organism>
<dbReference type="GO" id="GO:0005249">
    <property type="term" value="F:voltage-gated potassium channel activity"/>
    <property type="evidence" value="ECO:0007669"/>
    <property type="project" value="UniProtKB-UniRule"/>
</dbReference>
<keyword evidence="7 16" id="KW-0631">Potassium channel</keyword>
<dbReference type="PROSITE" id="PS50297">
    <property type="entry name" value="ANK_REP_REGION"/>
    <property type="match status" value="3"/>
</dbReference>
<evidence type="ECO:0000256" key="5">
    <source>
        <dbReference type="ARBA" id="ARBA00022692"/>
    </source>
</evidence>
<evidence type="ECO:0000259" key="17">
    <source>
        <dbReference type="PROSITE" id="PS50042"/>
    </source>
</evidence>
<comment type="caution">
    <text evidence="18">The sequence shown here is derived from an EMBL/GenBank/DDBJ whole genome shotgun (WGS) entry which is preliminary data.</text>
</comment>
<dbReference type="InterPro" id="IPR018490">
    <property type="entry name" value="cNMP-bd_dom_sf"/>
</dbReference>
<protein>
    <recommendedName>
        <fullName evidence="16">Potassium channel</fullName>
    </recommendedName>
</protein>
<keyword evidence="13 16" id="KW-0472">Membrane</keyword>
<keyword evidence="9 16" id="KW-0630">Potassium</keyword>
<feature type="transmembrane region" description="Helical" evidence="16">
    <location>
        <begin position="353"/>
        <end position="378"/>
    </location>
</feature>
<evidence type="ECO:0000256" key="10">
    <source>
        <dbReference type="ARBA" id="ARBA00022989"/>
    </source>
</evidence>
<keyword evidence="3 16" id="KW-0813">Transport</keyword>
<dbReference type="CDD" id="cd00038">
    <property type="entry name" value="CAP_ED"/>
    <property type="match status" value="1"/>
</dbReference>
<dbReference type="PRINTS" id="PR01463">
    <property type="entry name" value="EAGCHANLFMLY"/>
</dbReference>
<dbReference type="PANTHER" id="PTHR45743:SF3">
    <property type="entry name" value="POTASSIUM CHANNEL SKOR"/>
    <property type="match status" value="1"/>
</dbReference>
<keyword evidence="5 16" id="KW-0812">Transmembrane</keyword>
<sequence length="783" mass="89817">MNCILCCRMRRGDENGVEEDKDEFEVEEYRDRIISSQGSRFKLITNEFGLRWDRRRFGSGSVMNGIRGFSKDFVINPDNSATHSFSRRRRVINGSQPHGKFYLGLDFFAHSKVAVVPRPFSFSQHTTTVRYYHIWTHIILIWAVYSSFFTPIEFGFFRGLPKDLRFLDIAGQVAFLIDIVVNFFLAYRDSETYLMVYKRTPIALRYFKSNFIFDFLGCLPWDIIYRVSGRKEEVRYLLWLRLTRVRKMTDFFQKMEKDIRINYLFTRIVKLIAVELYCTHTAACIFYYLATTLPPSHEGYTWIGSLKLGDYSYSNFREIDLGKRYLTSLYFAIVTMATVGYGDIHAVNMREMIFVMIYVSFDMIIGAYLIGNMTALIVKGSKTERFRDKMTDMIKYMNRNKLGKDIRDQIKGHLRLQYESSYTEASVLQDIPISIRAKISQRLYKSYVENASLFKGCSAELINQIVIRIHEEYFLPGEVIMEQGSVVDQVYFVCHGVLEEIGIGEDGSEETVSLLQPNSSFGELSILCNIPQPYTVRVCELCRLLRLDKQSFTSVLDIFFYDGRKILSNLLEGKESNRVKQIESDITYHIGKQEADLALKINSASYYGDLYQLKSLIRSGGDPNKTDYDGRSPLHLAASKGYEDITLFLIQEGVDINISDNFGNTPLFEAIKNGHDRVVSLLVKEGASLKIDDAGSFLCAAVARGDSDYLKRLLSNGIDPDSMDYSHRTPLHVASADGLYLMTKLLIEAGASVLLKDRSTLIRWFCSAHLSDLSLVMGPHSTR</sequence>
<dbReference type="GO" id="GO:0034702">
    <property type="term" value="C:monoatomic ion channel complex"/>
    <property type="evidence" value="ECO:0007669"/>
    <property type="project" value="UniProtKB-KW"/>
</dbReference>
<keyword evidence="12 16" id="KW-0406">Ion transport</keyword>
<dbReference type="Gene3D" id="2.60.120.10">
    <property type="entry name" value="Jelly Rolls"/>
    <property type="match status" value="1"/>
</dbReference>
<keyword evidence="6" id="KW-0677">Repeat</keyword>
<evidence type="ECO:0000256" key="1">
    <source>
        <dbReference type="ARBA" id="ARBA00004141"/>
    </source>
</evidence>
<feature type="transmembrane region" description="Helical" evidence="16">
    <location>
        <begin position="169"/>
        <end position="187"/>
    </location>
</feature>
<evidence type="ECO:0000256" key="2">
    <source>
        <dbReference type="ARBA" id="ARBA00007929"/>
    </source>
</evidence>
<evidence type="ECO:0000313" key="18">
    <source>
        <dbReference type="EMBL" id="KAF9598827.1"/>
    </source>
</evidence>
<dbReference type="InterPro" id="IPR003938">
    <property type="entry name" value="K_chnl_volt-dep_EAG/ELK/ERG"/>
</dbReference>
<dbReference type="SMART" id="SM00248">
    <property type="entry name" value="ANK"/>
    <property type="match status" value="4"/>
</dbReference>
<feature type="domain" description="Cyclic nucleotide-binding" evidence="17">
    <location>
        <begin position="453"/>
        <end position="573"/>
    </location>
</feature>
<dbReference type="FunFam" id="2.60.120.10:FF:000074">
    <property type="entry name" value="Potassium channel KAT2"/>
    <property type="match status" value="1"/>
</dbReference>
<dbReference type="SMART" id="SM00100">
    <property type="entry name" value="cNMP"/>
    <property type="match status" value="1"/>
</dbReference>
<evidence type="ECO:0000256" key="7">
    <source>
        <dbReference type="ARBA" id="ARBA00022826"/>
    </source>
</evidence>
<keyword evidence="14 16" id="KW-0407">Ion channel</keyword>
<dbReference type="Pfam" id="PF00027">
    <property type="entry name" value="cNMP_binding"/>
    <property type="match status" value="1"/>
</dbReference>
<evidence type="ECO:0000256" key="8">
    <source>
        <dbReference type="ARBA" id="ARBA00022882"/>
    </source>
</evidence>
<comment type="subunit">
    <text evidence="16">The potassium channel is composed of a homo- or heterotetrameric complex of pore-forming subunits.</text>
</comment>
<feature type="transmembrane region" description="Helical" evidence="16">
    <location>
        <begin position="131"/>
        <end position="149"/>
    </location>
</feature>
<keyword evidence="11 15" id="KW-0040">ANK repeat</keyword>
<comment type="subcellular location">
    <subcellularLocation>
        <location evidence="1 16">Membrane</location>
        <topology evidence="1 16">Multi-pass membrane protein</topology>
    </subcellularLocation>
</comment>
<evidence type="ECO:0000256" key="12">
    <source>
        <dbReference type="ARBA" id="ARBA00023065"/>
    </source>
</evidence>
<gene>
    <name evidence="18" type="ORF">IFM89_031495</name>
</gene>
<dbReference type="Gene3D" id="1.25.40.20">
    <property type="entry name" value="Ankyrin repeat-containing domain"/>
    <property type="match status" value="1"/>
</dbReference>
<keyword evidence="4 16" id="KW-0633">Potassium transport</keyword>
<evidence type="ECO:0000256" key="4">
    <source>
        <dbReference type="ARBA" id="ARBA00022538"/>
    </source>
</evidence>
<evidence type="ECO:0000256" key="15">
    <source>
        <dbReference type="PROSITE-ProRule" id="PRU00023"/>
    </source>
</evidence>
<dbReference type="Gene3D" id="1.10.287.630">
    <property type="entry name" value="Helix hairpin bin"/>
    <property type="match status" value="1"/>
</dbReference>
<feature type="repeat" description="ANK" evidence="15">
    <location>
        <begin position="629"/>
        <end position="661"/>
    </location>
</feature>
<dbReference type="PROSITE" id="PS50042">
    <property type="entry name" value="CNMP_BINDING_3"/>
    <property type="match status" value="1"/>
</dbReference>
<dbReference type="Proteomes" id="UP000631114">
    <property type="component" value="Unassembled WGS sequence"/>
</dbReference>
<feature type="repeat" description="ANK" evidence="15">
    <location>
        <begin position="662"/>
        <end position="694"/>
    </location>
</feature>
<evidence type="ECO:0000256" key="3">
    <source>
        <dbReference type="ARBA" id="ARBA00022448"/>
    </source>
</evidence>
<dbReference type="FunFam" id="1.10.287.70:FF:000139">
    <property type="entry name" value="Potassium channel SKOR"/>
    <property type="match status" value="1"/>
</dbReference>
<dbReference type="SUPFAM" id="SSF48403">
    <property type="entry name" value="Ankyrin repeat"/>
    <property type="match status" value="1"/>
</dbReference>
<dbReference type="SUPFAM" id="SSF81324">
    <property type="entry name" value="Voltage-gated potassium channels"/>
    <property type="match status" value="1"/>
</dbReference>
<dbReference type="InterPro" id="IPR014710">
    <property type="entry name" value="RmlC-like_jellyroll"/>
</dbReference>
<dbReference type="InterPro" id="IPR002110">
    <property type="entry name" value="Ankyrin_rpt"/>
</dbReference>
<keyword evidence="10 16" id="KW-1133">Transmembrane helix</keyword>